<name>A0A517TZ24_9BACT</name>
<dbReference type="KEGG" id="llh:I41_28100"/>
<proteinExistence type="predicted"/>
<reference evidence="1 2" key="1">
    <citation type="submission" date="2019-02" db="EMBL/GenBank/DDBJ databases">
        <title>Deep-cultivation of Planctomycetes and their phenomic and genomic characterization uncovers novel biology.</title>
        <authorList>
            <person name="Wiegand S."/>
            <person name="Jogler M."/>
            <person name="Boedeker C."/>
            <person name="Pinto D."/>
            <person name="Vollmers J."/>
            <person name="Rivas-Marin E."/>
            <person name="Kohn T."/>
            <person name="Peeters S.H."/>
            <person name="Heuer A."/>
            <person name="Rast P."/>
            <person name="Oberbeckmann S."/>
            <person name="Bunk B."/>
            <person name="Jeske O."/>
            <person name="Meyerdierks A."/>
            <person name="Storesund J.E."/>
            <person name="Kallscheuer N."/>
            <person name="Luecker S."/>
            <person name="Lage O.M."/>
            <person name="Pohl T."/>
            <person name="Merkel B.J."/>
            <person name="Hornburger P."/>
            <person name="Mueller R.-W."/>
            <person name="Bruemmer F."/>
            <person name="Labrenz M."/>
            <person name="Spormann A.M."/>
            <person name="Op den Camp H."/>
            <person name="Overmann J."/>
            <person name="Amann R."/>
            <person name="Jetten M.S.M."/>
            <person name="Mascher T."/>
            <person name="Medema M.H."/>
            <person name="Devos D.P."/>
            <person name="Kaster A.-K."/>
            <person name="Ovreas L."/>
            <person name="Rohde M."/>
            <person name="Galperin M.Y."/>
            <person name="Jogler C."/>
        </authorList>
    </citation>
    <scope>NUCLEOTIDE SEQUENCE [LARGE SCALE GENOMIC DNA]</scope>
    <source>
        <strain evidence="1 2">I41</strain>
    </source>
</reference>
<dbReference type="AlphaFoldDB" id="A0A517TZ24"/>
<keyword evidence="2" id="KW-1185">Reference proteome</keyword>
<gene>
    <name evidence="1" type="ORF">I41_28100</name>
</gene>
<dbReference type="RefSeq" id="WP_145433192.1">
    <property type="nucleotide sequence ID" value="NZ_CP036339.1"/>
</dbReference>
<evidence type="ECO:0000313" key="1">
    <source>
        <dbReference type="EMBL" id="QDT73621.1"/>
    </source>
</evidence>
<accession>A0A517TZ24</accession>
<evidence type="ECO:0000313" key="2">
    <source>
        <dbReference type="Proteomes" id="UP000317909"/>
    </source>
</evidence>
<dbReference type="EMBL" id="CP036339">
    <property type="protein sequence ID" value="QDT73621.1"/>
    <property type="molecule type" value="Genomic_DNA"/>
</dbReference>
<dbReference type="Proteomes" id="UP000317909">
    <property type="component" value="Chromosome"/>
</dbReference>
<protein>
    <submittedName>
        <fullName evidence="1">Uncharacterized protein</fullName>
    </submittedName>
</protein>
<organism evidence="1 2">
    <name type="scientific">Lacipirellula limnantheis</name>
    <dbReference type="NCBI Taxonomy" id="2528024"/>
    <lineage>
        <taxon>Bacteria</taxon>
        <taxon>Pseudomonadati</taxon>
        <taxon>Planctomycetota</taxon>
        <taxon>Planctomycetia</taxon>
        <taxon>Pirellulales</taxon>
        <taxon>Lacipirellulaceae</taxon>
        <taxon>Lacipirellula</taxon>
    </lineage>
</organism>
<sequence length="72" mass="8235">MFARLKTWLFQSYQCRYCDGAGYESNLRMLWNAWRSWAFVALVAILAAERIWAPAARPAARPHVGPPPAAQR</sequence>